<feature type="transmembrane region" description="Helical" evidence="1">
    <location>
        <begin position="6"/>
        <end position="23"/>
    </location>
</feature>
<keyword evidence="3" id="KW-1185">Reference proteome</keyword>
<protein>
    <submittedName>
        <fullName evidence="2">Uncharacterized protein</fullName>
    </submittedName>
</protein>
<evidence type="ECO:0000313" key="2">
    <source>
        <dbReference type="EMBL" id="MBU9721234.1"/>
    </source>
</evidence>
<sequence length="65" mass="7834">MKIIKYILYALLIVLVGALLIFIDDSWIYYIKEVNPLLCFKKREASTYLIRWDKIPFMRKNTGNY</sequence>
<accession>A0ABS6JRQ0</accession>
<comment type="caution">
    <text evidence="2">The sequence shown here is derived from an EMBL/GenBank/DDBJ whole genome shotgun (WGS) entry which is preliminary data.</text>
</comment>
<organism evidence="2 3">
    <name type="scientific">Evansella alkalicola</name>
    <dbReference type="NCBI Taxonomy" id="745819"/>
    <lineage>
        <taxon>Bacteria</taxon>
        <taxon>Bacillati</taxon>
        <taxon>Bacillota</taxon>
        <taxon>Bacilli</taxon>
        <taxon>Bacillales</taxon>
        <taxon>Bacillaceae</taxon>
        <taxon>Evansella</taxon>
    </lineage>
</organism>
<keyword evidence="1" id="KW-0812">Transmembrane</keyword>
<evidence type="ECO:0000313" key="3">
    <source>
        <dbReference type="Proteomes" id="UP000790580"/>
    </source>
</evidence>
<name>A0ABS6JRQ0_9BACI</name>
<dbReference type="RefSeq" id="WP_088073420.1">
    <property type="nucleotide sequence ID" value="NZ_JAHQCR010000032.1"/>
</dbReference>
<dbReference type="Proteomes" id="UP000790580">
    <property type="component" value="Unassembled WGS sequence"/>
</dbReference>
<keyword evidence="1" id="KW-0472">Membrane</keyword>
<keyword evidence="1" id="KW-1133">Transmembrane helix</keyword>
<evidence type="ECO:0000256" key="1">
    <source>
        <dbReference type="SAM" id="Phobius"/>
    </source>
</evidence>
<proteinExistence type="predicted"/>
<reference evidence="2 3" key="1">
    <citation type="submission" date="2021-06" db="EMBL/GenBank/DDBJ databases">
        <title>Bacillus sp. RD4P76, an endophyte from a halophyte.</title>
        <authorList>
            <person name="Sun J.-Q."/>
        </authorList>
    </citation>
    <scope>NUCLEOTIDE SEQUENCE [LARGE SCALE GENOMIC DNA]</scope>
    <source>
        <strain evidence="2 3">JCM 17098</strain>
    </source>
</reference>
<dbReference type="EMBL" id="JAHQCR010000032">
    <property type="protein sequence ID" value="MBU9721234.1"/>
    <property type="molecule type" value="Genomic_DNA"/>
</dbReference>
<gene>
    <name evidence="2" type="ORF">KS407_07200</name>
</gene>